<comment type="caution">
    <text evidence="6">The sequence shown here is derived from an EMBL/GenBank/DDBJ whole genome shotgun (WGS) entry which is preliminary data.</text>
</comment>
<keyword evidence="5" id="KW-0143">Chaperone</keyword>
<evidence type="ECO:0000256" key="3">
    <source>
        <dbReference type="ARBA" id="ARBA00022927"/>
    </source>
</evidence>
<dbReference type="PRINTS" id="PR01594">
    <property type="entry name" value="SECBCHAPRONE"/>
</dbReference>
<keyword evidence="3" id="KW-0653">Protein transport</keyword>
<name>A0A2V3UP71_9SPHN</name>
<sequence length="168" mass="18382">MAEDGTVNSQNPALNGASGPQAGLISQYVKDLSVENPNAPDSYQWPGQLSFDVQFRAESRQLSEEVHEMLCTYTIAAKAELGTAYLVELTYGALVGLRGMDEEQTRRFLFADTPRMVFPNIRLILGNVIRDAGYPPLVLEPIDFAGLYEQQSQDPNFGAPMPPAEGNA</sequence>
<keyword evidence="4" id="KW-0811">Translocation</keyword>
<gene>
    <name evidence="6" type="ORF">C7451_12611</name>
</gene>
<proteinExistence type="inferred from homology"/>
<dbReference type="GO" id="GO:0015031">
    <property type="term" value="P:protein transport"/>
    <property type="evidence" value="ECO:0007669"/>
    <property type="project" value="UniProtKB-KW"/>
</dbReference>
<evidence type="ECO:0000256" key="4">
    <source>
        <dbReference type="ARBA" id="ARBA00023010"/>
    </source>
</evidence>
<evidence type="ECO:0000256" key="1">
    <source>
        <dbReference type="ARBA" id="ARBA00009990"/>
    </source>
</evidence>
<dbReference type="RefSeq" id="WP_110300421.1">
    <property type="nucleotide sequence ID" value="NZ_QJJM01000026.1"/>
</dbReference>
<dbReference type="SUPFAM" id="SSF54611">
    <property type="entry name" value="SecB-like"/>
    <property type="match status" value="1"/>
</dbReference>
<evidence type="ECO:0000256" key="5">
    <source>
        <dbReference type="ARBA" id="ARBA00023186"/>
    </source>
</evidence>
<evidence type="ECO:0000256" key="2">
    <source>
        <dbReference type="ARBA" id="ARBA00022448"/>
    </source>
</evidence>
<evidence type="ECO:0000313" key="7">
    <source>
        <dbReference type="Proteomes" id="UP000248014"/>
    </source>
</evidence>
<dbReference type="GO" id="GO:0051262">
    <property type="term" value="P:protein tetramerization"/>
    <property type="evidence" value="ECO:0007669"/>
    <property type="project" value="InterPro"/>
</dbReference>
<dbReference type="PANTHER" id="PTHR36918:SF1">
    <property type="entry name" value="PROTEIN-EXPORT PROTEIN SECB"/>
    <property type="match status" value="1"/>
</dbReference>
<dbReference type="Pfam" id="PF02556">
    <property type="entry name" value="SecB"/>
    <property type="match status" value="1"/>
</dbReference>
<keyword evidence="2" id="KW-0813">Transport</keyword>
<evidence type="ECO:0000313" key="6">
    <source>
        <dbReference type="EMBL" id="PXW67614.1"/>
    </source>
</evidence>
<dbReference type="PANTHER" id="PTHR36918">
    <property type="match status" value="1"/>
</dbReference>
<dbReference type="AlphaFoldDB" id="A0A2V3UP71"/>
<organism evidence="6 7">
    <name type="scientific">Blastomonas natatoria</name>
    <dbReference type="NCBI Taxonomy" id="34015"/>
    <lineage>
        <taxon>Bacteria</taxon>
        <taxon>Pseudomonadati</taxon>
        <taxon>Pseudomonadota</taxon>
        <taxon>Alphaproteobacteria</taxon>
        <taxon>Sphingomonadales</taxon>
        <taxon>Sphingomonadaceae</taxon>
        <taxon>Blastomonas</taxon>
    </lineage>
</organism>
<reference evidence="6 7" key="1">
    <citation type="submission" date="2018-05" db="EMBL/GenBank/DDBJ databases">
        <title>Genomic Encyclopedia of Type Strains, Phase IV (KMG-IV): sequencing the most valuable type-strain genomes for metagenomic binning, comparative biology and taxonomic classification.</title>
        <authorList>
            <person name="Goeker M."/>
        </authorList>
    </citation>
    <scope>NUCLEOTIDE SEQUENCE [LARGE SCALE GENOMIC DNA]</scope>
    <source>
        <strain evidence="6 7">DSM 3183</strain>
    </source>
</reference>
<dbReference type="Proteomes" id="UP000248014">
    <property type="component" value="Unassembled WGS sequence"/>
</dbReference>
<keyword evidence="7" id="KW-1185">Reference proteome</keyword>
<dbReference type="InterPro" id="IPR003708">
    <property type="entry name" value="SecB"/>
</dbReference>
<comment type="similarity">
    <text evidence="1">Belongs to the SecB family.</text>
</comment>
<accession>A0A2V3UP71</accession>
<dbReference type="EMBL" id="QJJM01000026">
    <property type="protein sequence ID" value="PXW67614.1"/>
    <property type="molecule type" value="Genomic_DNA"/>
</dbReference>
<dbReference type="GO" id="GO:0051082">
    <property type="term" value="F:unfolded protein binding"/>
    <property type="evidence" value="ECO:0007669"/>
    <property type="project" value="InterPro"/>
</dbReference>
<protein>
    <submittedName>
        <fullName evidence="6">Protein translocase subunit secB</fullName>
    </submittedName>
</protein>
<dbReference type="InterPro" id="IPR035958">
    <property type="entry name" value="SecB-like_sf"/>
</dbReference>
<dbReference type="Gene3D" id="3.10.420.10">
    <property type="entry name" value="SecB-like"/>
    <property type="match status" value="1"/>
</dbReference>
<dbReference type="OrthoDB" id="9795145at2"/>